<dbReference type="CDD" id="cd16964">
    <property type="entry name" value="YqgF"/>
    <property type="match status" value="1"/>
</dbReference>
<dbReference type="PANTHER" id="PTHR33317">
    <property type="entry name" value="POLYNUCLEOTIDYL TRANSFERASE, RIBONUCLEASE H-LIKE SUPERFAMILY PROTEIN"/>
    <property type="match status" value="1"/>
</dbReference>
<protein>
    <recommendedName>
        <fullName evidence="5">Putative pre-16S rRNA nuclease</fullName>
        <ecNumber evidence="5">3.1.-.-</ecNumber>
    </recommendedName>
</protein>
<keyword evidence="8" id="KW-1185">Reference proteome</keyword>
<dbReference type="PANTHER" id="PTHR33317:SF4">
    <property type="entry name" value="POLYNUCLEOTIDYL TRANSFERASE, RIBONUCLEASE H-LIKE SUPERFAMILY PROTEIN"/>
    <property type="match status" value="1"/>
</dbReference>
<dbReference type="SUPFAM" id="SSF53098">
    <property type="entry name" value="Ribonuclease H-like"/>
    <property type="match status" value="1"/>
</dbReference>
<dbReference type="GO" id="GO:0004518">
    <property type="term" value="F:nuclease activity"/>
    <property type="evidence" value="ECO:0007669"/>
    <property type="project" value="UniProtKB-KW"/>
</dbReference>
<reference evidence="7 8" key="1">
    <citation type="submission" date="2014-06" db="EMBL/GenBank/DDBJ databases">
        <title>Genome sequence of the intracellular symbiont Blattabacterium cuenoti, strain STAT from the wood feeding cockroach Salganea taiwanensis taiwanensis.</title>
        <authorList>
            <person name="Kinjo Y."/>
            <person name="Ohkuma M."/>
            <person name="Tokuda G."/>
        </authorList>
    </citation>
    <scope>NUCLEOTIDE SEQUENCE [LARGE SCALE GENOMIC DNA]</scope>
    <source>
        <strain evidence="7 8">STAT</strain>
    </source>
</reference>
<dbReference type="HAMAP" id="MF_00651">
    <property type="entry name" value="Nuclease_YqgF"/>
    <property type="match status" value="1"/>
</dbReference>
<dbReference type="GO" id="GO:0000967">
    <property type="term" value="P:rRNA 5'-end processing"/>
    <property type="evidence" value="ECO:0007669"/>
    <property type="project" value="UniProtKB-UniRule"/>
</dbReference>
<comment type="function">
    <text evidence="5">Could be a nuclease involved in processing of the 5'-end of pre-16S rRNA.</text>
</comment>
<dbReference type="Proteomes" id="UP000263619">
    <property type="component" value="Chromosome"/>
</dbReference>
<dbReference type="GO" id="GO:0005829">
    <property type="term" value="C:cytosol"/>
    <property type="evidence" value="ECO:0007669"/>
    <property type="project" value="TreeGrafter"/>
</dbReference>
<evidence type="ECO:0000256" key="3">
    <source>
        <dbReference type="ARBA" id="ARBA00022722"/>
    </source>
</evidence>
<keyword evidence="2 5" id="KW-0690">Ribosome biogenesis</keyword>
<dbReference type="SMART" id="SM00732">
    <property type="entry name" value="YqgFc"/>
    <property type="match status" value="1"/>
</dbReference>
<dbReference type="AlphaFoldDB" id="A0A224AJS7"/>
<proteinExistence type="inferred from homology"/>
<dbReference type="GO" id="GO:0016788">
    <property type="term" value="F:hydrolase activity, acting on ester bonds"/>
    <property type="evidence" value="ECO:0007669"/>
    <property type="project" value="UniProtKB-UniRule"/>
</dbReference>
<evidence type="ECO:0000313" key="8">
    <source>
        <dbReference type="Proteomes" id="UP000263619"/>
    </source>
</evidence>
<evidence type="ECO:0000256" key="1">
    <source>
        <dbReference type="ARBA" id="ARBA00022490"/>
    </source>
</evidence>
<evidence type="ECO:0000256" key="5">
    <source>
        <dbReference type="HAMAP-Rule" id="MF_00651"/>
    </source>
</evidence>
<keyword evidence="4 5" id="KW-0378">Hydrolase</keyword>
<dbReference type="RefSeq" id="WP_119305402.1">
    <property type="nucleotide sequence ID" value="NZ_AP014608.1"/>
</dbReference>
<dbReference type="InterPro" id="IPR006641">
    <property type="entry name" value="YqgF/RNaseH-like_dom"/>
</dbReference>
<evidence type="ECO:0000259" key="6">
    <source>
        <dbReference type="SMART" id="SM00732"/>
    </source>
</evidence>
<dbReference type="NCBIfam" id="TIGR00250">
    <property type="entry name" value="RNAse_H_YqgF"/>
    <property type="match status" value="1"/>
</dbReference>
<comment type="subcellular location">
    <subcellularLocation>
        <location evidence="5">Cytoplasm</location>
    </subcellularLocation>
</comment>
<feature type="domain" description="YqgF/RNase H-like" evidence="6">
    <location>
        <begin position="2"/>
        <end position="101"/>
    </location>
</feature>
<dbReference type="InterPro" id="IPR012337">
    <property type="entry name" value="RNaseH-like_sf"/>
</dbReference>
<gene>
    <name evidence="7" type="primary">ruvX</name>
    <name evidence="7" type="ORF">STAT_178</name>
</gene>
<dbReference type="InterPro" id="IPR037027">
    <property type="entry name" value="YqgF/RNaseH-like_dom_sf"/>
</dbReference>
<keyword evidence="3 5" id="KW-0540">Nuclease</keyword>
<sequence length="144" mass="16874">MSKILGMDYGKIITGLSITDEKKIFAFGLNSVLTKNLMNFLESFLDYEKIEKIVVGLPKKLNNQKEVLIETEIQKFLNKFRMKYPKIILKRLDERFTSKIAFDTMIKLGLKKKKRRKKIILNQISATLILQSYLTKKEKKITIN</sequence>
<dbReference type="EC" id="3.1.-.-" evidence="5"/>
<keyword evidence="1 5" id="KW-0963">Cytoplasm</keyword>
<comment type="similarity">
    <text evidence="5">Belongs to the YqgF HJR family.</text>
</comment>
<evidence type="ECO:0000256" key="4">
    <source>
        <dbReference type="ARBA" id="ARBA00022801"/>
    </source>
</evidence>
<accession>A0A224AJS7</accession>
<dbReference type="Gene3D" id="3.30.420.140">
    <property type="entry name" value="YqgF/RNase H-like domain"/>
    <property type="match status" value="1"/>
</dbReference>
<organism evidence="7 8">
    <name type="scientific">Blattabacterium cuenoti STAT</name>
    <dbReference type="NCBI Taxonomy" id="1457030"/>
    <lineage>
        <taxon>Bacteria</taxon>
        <taxon>Pseudomonadati</taxon>
        <taxon>Bacteroidota</taxon>
        <taxon>Flavobacteriia</taxon>
        <taxon>Flavobacteriales</taxon>
        <taxon>Blattabacteriaceae</taxon>
        <taxon>Blattabacterium</taxon>
    </lineage>
</organism>
<dbReference type="EMBL" id="AP014608">
    <property type="protein sequence ID" value="BBA17114.1"/>
    <property type="molecule type" value="Genomic_DNA"/>
</dbReference>
<evidence type="ECO:0000313" key="7">
    <source>
        <dbReference type="EMBL" id="BBA17114.1"/>
    </source>
</evidence>
<evidence type="ECO:0000256" key="2">
    <source>
        <dbReference type="ARBA" id="ARBA00022517"/>
    </source>
</evidence>
<dbReference type="InterPro" id="IPR005227">
    <property type="entry name" value="YqgF"/>
</dbReference>
<dbReference type="Pfam" id="PF03652">
    <property type="entry name" value="RuvX"/>
    <property type="match status" value="1"/>
</dbReference>
<dbReference type="OrthoDB" id="9796140at2"/>
<name>A0A224AJS7_9FLAO</name>